<evidence type="ECO:0000313" key="3">
    <source>
        <dbReference type="Proteomes" id="UP000064844"/>
    </source>
</evidence>
<dbReference type="Proteomes" id="UP000064844">
    <property type="component" value="Chromosome"/>
</dbReference>
<evidence type="ECO:0008006" key="4">
    <source>
        <dbReference type="Google" id="ProtNLM"/>
    </source>
</evidence>
<dbReference type="eggNOG" id="ENOG5031N6C">
    <property type="taxonomic scope" value="Bacteria"/>
</dbReference>
<sequence>MEWSKLKNIIIIMLAAVNLFLLVLVVHRQWESRSSYESAREDALAVLWETSRIRLEREILPEELDLTPMSVTRDPELEETQAAALLGELTASPPEALRYVGAKGAAQFYVDGEFSAEFRTGAYPLAGAEPEEFAVDLLATIGFEAQVMSTEESGGETVVTLRQCWEGTPVFDRTAVLVFRDEELKSIQRNVSYRLTGIPKQEGTEQPMNLVTLLMRFVDYVNRNSRVCNEITGFTAGYLLDSNAQSDPALLIPAWYVTTDQGSYFWNAITGEITPEG</sequence>
<dbReference type="STRING" id="1297617.IB211_02901c"/>
<keyword evidence="3" id="KW-1185">Reference proteome</keyword>
<gene>
    <name evidence="2" type="ORF">IB211_02901c</name>
</gene>
<protein>
    <recommendedName>
        <fullName evidence="4">Regulatory protein YycH-like domain-containing protein</fullName>
    </recommendedName>
</protein>
<keyword evidence="1" id="KW-0812">Transmembrane</keyword>
<evidence type="ECO:0000256" key="1">
    <source>
        <dbReference type="SAM" id="Phobius"/>
    </source>
</evidence>
<dbReference type="EMBL" id="CP011307">
    <property type="protein sequence ID" value="ALP95292.1"/>
    <property type="molecule type" value="Genomic_DNA"/>
</dbReference>
<evidence type="ECO:0000313" key="2">
    <source>
        <dbReference type="EMBL" id="ALP95292.1"/>
    </source>
</evidence>
<dbReference type="RefSeq" id="WP_033118070.1">
    <property type="nucleotide sequence ID" value="NZ_CALICV010000148.1"/>
</dbReference>
<accession>A0A0S2W7H3</accession>
<reference evidence="3" key="2">
    <citation type="submission" date="2015-04" db="EMBL/GenBank/DDBJ databases">
        <title>A butyrogenic pathway from the amino acid lysine in a human gut commensal.</title>
        <authorList>
            <person name="de Vos W.M."/>
            <person name="Bui N.T.P."/>
            <person name="Plugge C.M."/>
            <person name="Ritari J."/>
        </authorList>
    </citation>
    <scope>NUCLEOTIDE SEQUENCE [LARGE SCALE GENOMIC DNA]</scope>
    <source>
        <strain evidence="3">AF211</strain>
    </source>
</reference>
<organism evidence="2 3">
    <name type="scientific">Intestinimonas butyriciproducens</name>
    <dbReference type="NCBI Taxonomy" id="1297617"/>
    <lineage>
        <taxon>Bacteria</taxon>
        <taxon>Bacillati</taxon>
        <taxon>Bacillota</taxon>
        <taxon>Clostridia</taxon>
        <taxon>Eubacteriales</taxon>
        <taxon>Intestinimonas</taxon>
    </lineage>
</organism>
<feature type="transmembrane region" description="Helical" evidence="1">
    <location>
        <begin position="6"/>
        <end position="26"/>
    </location>
</feature>
<dbReference type="AlphaFoldDB" id="A0A0S2W7H3"/>
<proteinExistence type="predicted"/>
<name>A0A0S2W7H3_9FIRM</name>
<reference evidence="2 3" key="1">
    <citation type="journal article" date="2015" name="Nat. Commun.">
        <title>Production of butyrate from lysine and the Amadori product fructoselysine by a human gut commensal.</title>
        <authorList>
            <person name="Bui T.P."/>
            <person name="Ritari J."/>
            <person name="Boeren S."/>
            <person name="de Waard P."/>
            <person name="Plugge C.M."/>
            <person name="de Vos W.M."/>
        </authorList>
    </citation>
    <scope>NUCLEOTIDE SEQUENCE [LARGE SCALE GENOMIC DNA]</scope>
    <source>
        <strain evidence="2 3">AF211</strain>
    </source>
</reference>
<keyword evidence="1" id="KW-0472">Membrane</keyword>
<dbReference type="KEGG" id="ibu:IB211_02901c"/>
<keyword evidence="1" id="KW-1133">Transmembrane helix</keyword>